<dbReference type="InterPro" id="IPR029063">
    <property type="entry name" value="SAM-dependent_MTases_sf"/>
</dbReference>
<proteinExistence type="predicted"/>
<evidence type="ECO:0008006" key="3">
    <source>
        <dbReference type="Google" id="ProtNLM"/>
    </source>
</evidence>
<keyword evidence="2" id="KW-1185">Reference proteome</keyword>
<name>A0A2A4CNR1_9RHOB</name>
<dbReference type="Proteomes" id="UP000243507">
    <property type="component" value="Unassembled WGS sequence"/>
</dbReference>
<dbReference type="OrthoDB" id="7873666at2"/>
<evidence type="ECO:0000313" key="1">
    <source>
        <dbReference type="EMBL" id="PCD75950.1"/>
    </source>
</evidence>
<dbReference type="Gene3D" id="3.40.50.150">
    <property type="entry name" value="Vaccinia Virus protein VP39"/>
    <property type="match status" value="1"/>
</dbReference>
<reference evidence="1 2" key="1">
    <citation type="submission" date="2017-09" db="EMBL/GenBank/DDBJ databases">
        <title>A multilocus sequence analysis scheme for characterization of bacteria in the genus Thioclava.</title>
        <authorList>
            <person name="Liu Y."/>
            <person name="Shao Z."/>
        </authorList>
    </citation>
    <scope>NUCLEOTIDE SEQUENCE [LARGE SCALE GENOMIC DNA]</scope>
    <source>
        <strain evidence="1 2">CAU 1312</strain>
    </source>
</reference>
<protein>
    <recommendedName>
        <fullName evidence="3">Methyltransferase</fullName>
    </recommendedName>
</protein>
<evidence type="ECO:0000313" key="2">
    <source>
        <dbReference type="Proteomes" id="UP000243507"/>
    </source>
</evidence>
<dbReference type="SUPFAM" id="SSF53335">
    <property type="entry name" value="S-adenosyl-L-methionine-dependent methyltransferases"/>
    <property type="match status" value="1"/>
</dbReference>
<sequence>MVANELPSDPLQLFAERPWRQVSPEAQAPARHVPTMLSTEESQFYYWLARDWARGTGHTVDLGAFIGGSTARFATGQQAAGRTTPIIAYDRFTADPQVKRSLLYPAGIPAFSGNDILLLAHRLLTPFKPMVELRPGEFLEQGWSGEPIEILCVDIAKTAETADHVAAEFFPHLIPGRSIVVQQDFLHEIQPWLPAQMTLLRRHFTPLARIAHHCVAFLCTSVPTSASLDRARVAPLSDAQLTRLVRRAALSYRGLAGRYRFASMVRRISENPETREAWRMRRHRDTP</sequence>
<dbReference type="AlphaFoldDB" id="A0A2A4CNR1"/>
<organism evidence="1 2">
    <name type="scientific">Pseudothioclava arenosa</name>
    <dbReference type="NCBI Taxonomy" id="1795308"/>
    <lineage>
        <taxon>Bacteria</taxon>
        <taxon>Pseudomonadati</taxon>
        <taxon>Pseudomonadota</taxon>
        <taxon>Alphaproteobacteria</taxon>
        <taxon>Rhodobacterales</taxon>
        <taxon>Paracoccaceae</taxon>
        <taxon>Pseudothioclava</taxon>
    </lineage>
</organism>
<dbReference type="EMBL" id="NTJD01000008">
    <property type="protein sequence ID" value="PCD75950.1"/>
    <property type="molecule type" value="Genomic_DNA"/>
</dbReference>
<accession>A0A2A4CNR1</accession>
<comment type="caution">
    <text evidence="1">The sequence shown here is derived from an EMBL/GenBank/DDBJ whole genome shotgun (WGS) entry which is preliminary data.</text>
</comment>
<dbReference type="RefSeq" id="WP_096433939.1">
    <property type="nucleotide sequence ID" value="NZ_NTJD01000008.1"/>
</dbReference>
<gene>
    <name evidence="1" type="ORF">CLN94_10670</name>
</gene>